<feature type="compositionally biased region" description="Basic and acidic residues" evidence="1">
    <location>
        <begin position="85"/>
        <end position="94"/>
    </location>
</feature>
<proteinExistence type="predicted"/>
<evidence type="ECO:0000313" key="2">
    <source>
        <dbReference type="EMBL" id="WSE34625.1"/>
    </source>
</evidence>
<gene>
    <name evidence="2" type="ORF">VSH64_21510</name>
</gene>
<feature type="compositionally biased region" description="Pro residues" evidence="1">
    <location>
        <begin position="63"/>
        <end position="81"/>
    </location>
</feature>
<dbReference type="RefSeq" id="WP_326837433.1">
    <property type="nucleotide sequence ID" value="NZ_CP142149.1"/>
</dbReference>
<evidence type="ECO:0000256" key="1">
    <source>
        <dbReference type="SAM" id="MobiDB-lite"/>
    </source>
</evidence>
<feature type="region of interest" description="Disordered" evidence="1">
    <location>
        <begin position="1"/>
        <end position="106"/>
    </location>
</feature>
<protein>
    <submittedName>
        <fullName evidence="2">Uncharacterized protein</fullName>
    </submittedName>
</protein>
<dbReference type="Proteomes" id="UP001330812">
    <property type="component" value="Chromosome"/>
</dbReference>
<evidence type="ECO:0000313" key="3">
    <source>
        <dbReference type="Proteomes" id="UP001330812"/>
    </source>
</evidence>
<keyword evidence="3" id="KW-1185">Reference proteome</keyword>
<dbReference type="EMBL" id="CP142149">
    <property type="protein sequence ID" value="WSE34625.1"/>
    <property type="molecule type" value="Genomic_DNA"/>
</dbReference>
<organism evidence="2 3">
    <name type="scientific">Amycolatopsis rhabdoformis</name>
    <dbReference type="NCBI Taxonomy" id="1448059"/>
    <lineage>
        <taxon>Bacteria</taxon>
        <taxon>Bacillati</taxon>
        <taxon>Actinomycetota</taxon>
        <taxon>Actinomycetes</taxon>
        <taxon>Pseudonocardiales</taxon>
        <taxon>Pseudonocardiaceae</taxon>
        <taxon>Amycolatopsis</taxon>
    </lineage>
</organism>
<reference evidence="2 3" key="1">
    <citation type="journal article" date="2015" name="Int. J. Syst. Evol. Microbiol.">
        <title>Amycolatopsis rhabdoformis sp. nov., an actinomycete isolated from a tropical forest soil.</title>
        <authorList>
            <person name="Souza W.R."/>
            <person name="Silva R.E."/>
            <person name="Goodfellow M."/>
            <person name="Busarakam K."/>
            <person name="Figueiro F.S."/>
            <person name="Ferreira D."/>
            <person name="Rodrigues-Filho E."/>
            <person name="Moraes L.A.B."/>
            <person name="Zucchi T.D."/>
        </authorList>
    </citation>
    <scope>NUCLEOTIDE SEQUENCE [LARGE SCALE GENOMIC DNA]</scope>
    <source>
        <strain evidence="2 3">NCIMB 14900</strain>
    </source>
</reference>
<feature type="compositionally biased region" description="Polar residues" evidence="1">
    <location>
        <begin position="46"/>
        <end position="57"/>
    </location>
</feature>
<name>A0ABZ1IKC1_9PSEU</name>
<accession>A0ABZ1IKC1</accession>
<sequence>MVDYGSAAAWQAYPHSQPQQGGVPPGPPFGSSTTEGAEQPGPAFEVTSQAPPTSPWQEATALPPGPPVIPQPWGRPSPGPQVGPERYEMTDSARHPTVPGPYDDLRDPAWRRLLRRLKGRG</sequence>